<comment type="caution">
    <text evidence="3">The sequence shown here is derived from an EMBL/GenBank/DDBJ whole genome shotgun (WGS) entry which is preliminary data.</text>
</comment>
<evidence type="ECO:0000313" key="4">
    <source>
        <dbReference type="Proteomes" id="UP000479293"/>
    </source>
</evidence>
<dbReference type="Gene3D" id="3.30.160.670">
    <property type="match status" value="1"/>
</dbReference>
<feature type="signal peptide" evidence="1">
    <location>
        <begin position="1"/>
        <end position="20"/>
    </location>
</feature>
<dbReference type="EMBL" id="WHLY01000002">
    <property type="protein sequence ID" value="MPR36508.1"/>
    <property type="molecule type" value="Genomic_DNA"/>
</dbReference>
<protein>
    <submittedName>
        <fullName evidence="3">DUF4136 domain-containing protein</fullName>
    </submittedName>
</protein>
<feature type="chain" id="PRO_5028838471" evidence="1">
    <location>
        <begin position="21"/>
        <end position="210"/>
    </location>
</feature>
<dbReference type="PROSITE" id="PS51257">
    <property type="entry name" value="PROKAR_LIPOPROTEIN"/>
    <property type="match status" value="1"/>
</dbReference>
<evidence type="ECO:0000313" key="3">
    <source>
        <dbReference type="EMBL" id="MPR36508.1"/>
    </source>
</evidence>
<keyword evidence="1" id="KW-0732">Signal</keyword>
<accession>A0A7C9FZY7</accession>
<dbReference type="AlphaFoldDB" id="A0A7C9FZY7"/>
<feature type="domain" description="DUF4136" evidence="2">
    <location>
        <begin position="37"/>
        <end position="203"/>
    </location>
</feature>
<organism evidence="3 4">
    <name type="scientific">Salmonirosea aquatica</name>
    <dbReference type="NCBI Taxonomy" id="2654236"/>
    <lineage>
        <taxon>Bacteria</taxon>
        <taxon>Pseudomonadati</taxon>
        <taxon>Bacteroidota</taxon>
        <taxon>Cytophagia</taxon>
        <taxon>Cytophagales</taxon>
        <taxon>Spirosomataceae</taxon>
        <taxon>Salmonirosea</taxon>
    </lineage>
</organism>
<evidence type="ECO:0000259" key="2">
    <source>
        <dbReference type="Pfam" id="PF13590"/>
    </source>
</evidence>
<keyword evidence="4" id="KW-1185">Reference proteome</keyword>
<dbReference type="InterPro" id="IPR025411">
    <property type="entry name" value="DUF4136"/>
</dbReference>
<dbReference type="Proteomes" id="UP000479293">
    <property type="component" value="Unassembled WGS sequence"/>
</dbReference>
<dbReference type="Pfam" id="PF13590">
    <property type="entry name" value="DUF4136"/>
    <property type="match status" value="1"/>
</dbReference>
<proteinExistence type="predicted"/>
<name>A0A7C9FZY7_9BACT</name>
<sequence>MKYRKIFALASLIGFLTACNNDPLKDLSVEDSQVFITNHDESVNFKQFKTFSILDSVLVVGNQGNGASLTDLDIQFLTSVARSMENLGYTYVSPKDNPDVGINVAQVRNAYLNVVSQPLSPYAGSYWGGGYGYGYGSGYGYGYPSTYSYYQTQENYWYMEMLDFKNPDDQNKKLNVIWNAEIRGSGLFDAEYIDGVIQSVFNQSQYLKIN</sequence>
<reference evidence="3 4" key="1">
    <citation type="submission" date="2019-10" db="EMBL/GenBank/DDBJ databases">
        <title>Draft Genome Sequence of Cytophagaceae sp. SJW1-29.</title>
        <authorList>
            <person name="Choi A."/>
        </authorList>
    </citation>
    <scope>NUCLEOTIDE SEQUENCE [LARGE SCALE GENOMIC DNA]</scope>
    <source>
        <strain evidence="3 4">SJW1-29</strain>
    </source>
</reference>
<evidence type="ECO:0000256" key="1">
    <source>
        <dbReference type="SAM" id="SignalP"/>
    </source>
</evidence>
<gene>
    <name evidence="3" type="ORF">GBK04_25010</name>
</gene>
<dbReference type="RefSeq" id="WP_152764473.1">
    <property type="nucleotide sequence ID" value="NZ_WHLY01000002.1"/>
</dbReference>